<feature type="transmembrane region" description="Helical" evidence="12">
    <location>
        <begin position="87"/>
        <end position="107"/>
    </location>
</feature>
<dbReference type="InterPro" id="IPR007235">
    <property type="entry name" value="Glyco_trans_28_C"/>
</dbReference>
<evidence type="ECO:0000259" key="13">
    <source>
        <dbReference type="Pfam" id="PF03033"/>
    </source>
</evidence>
<dbReference type="CAZy" id="GT28">
    <property type="family name" value="Glycosyltransferase Family 28"/>
</dbReference>
<dbReference type="GO" id="GO:0009252">
    <property type="term" value="P:peptidoglycan biosynthetic process"/>
    <property type="evidence" value="ECO:0007669"/>
    <property type="project" value="UniProtKB-UniRule"/>
</dbReference>
<dbReference type="Proteomes" id="UP000006931">
    <property type="component" value="Chromosome"/>
</dbReference>
<feature type="domain" description="Glycosyltransferase family 28 N-terminal" evidence="13">
    <location>
        <begin position="4"/>
        <end position="135"/>
    </location>
</feature>
<dbReference type="PANTHER" id="PTHR21015:SF22">
    <property type="entry name" value="GLYCOSYLTRANSFERASE"/>
    <property type="match status" value="1"/>
</dbReference>
<comment type="similarity">
    <text evidence="11">Belongs to the glycosyltransferase 28 family. MurG subfamily.</text>
</comment>
<keyword evidence="3 11" id="KW-0132">Cell division</keyword>
<evidence type="ECO:0000256" key="12">
    <source>
        <dbReference type="SAM" id="Phobius"/>
    </source>
</evidence>
<dbReference type="HAMAP" id="MF_00033">
    <property type="entry name" value="MurG"/>
    <property type="match status" value="1"/>
</dbReference>
<evidence type="ECO:0000256" key="5">
    <source>
        <dbReference type="ARBA" id="ARBA00022679"/>
    </source>
</evidence>
<feature type="binding site" evidence="11">
    <location>
        <position position="317"/>
    </location>
    <ligand>
        <name>UDP-N-acetyl-alpha-D-glucosamine</name>
        <dbReference type="ChEBI" id="CHEBI:57705"/>
    </ligand>
</feature>
<proteinExistence type="inferred from homology"/>
<sequence>MKKIILVAGGTGGHFFPAVALGEELIKRGYIVHFITDLRCKKYINKDMKIIFHILNLKRFSNIFLFLPILSITFLKSIRLIYNIKCCVIIGFGGYPVIAPMFAAIFLRIPIIIHEQNSYLGKVNKFFARFAKKIATSYEDIKNLPEFAKSKIVLTGGIVRKNIRELDSFMYSVSQHSLTKLTQTALTNTFNPLVKGRNDEFANSNIFTIFIFGGSQGAKLFSELIPASIKILMKKQPSLELNIIQQAALDHQVKIKDIYSKLNITYEFAEFFDNIALQYKVANLVISRAGASTIEELTYIGLPAIFIPLPSAADNHQYYNAKLLEDNKAGWCLEQNNISSEKLADKILDLISNRQLLEDASQNLLNRKKEGHVLLSNLIEDTVFL</sequence>
<comment type="catalytic activity">
    <reaction evidence="11">
        <text>di-trans,octa-cis-undecaprenyl diphospho-N-acetyl-alpha-D-muramoyl-L-alanyl-D-glutamyl-meso-2,6-diaminopimeloyl-D-alanyl-D-alanine + UDP-N-acetyl-alpha-D-glucosamine = di-trans,octa-cis-undecaprenyl diphospho-[N-acetyl-alpha-D-glucosaminyl-(1-&gt;4)]-N-acetyl-alpha-D-muramoyl-L-alanyl-D-glutamyl-meso-2,6-diaminopimeloyl-D-alanyl-D-alanine + UDP + H(+)</text>
        <dbReference type="Rhea" id="RHEA:31227"/>
        <dbReference type="ChEBI" id="CHEBI:15378"/>
        <dbReference type="ChEBI" id="CHEBI:57705"/>
        <dbReference type="ChEBI" id="CHEBI:58223"/>
        <dbReference type="ChEBI" id="CHEBI:61387"/>
        <dbReference type="ChEBI" id="CHEBI:61388"/>
        <dbReference type="EC" id="2.4.1.227"/>
    </reaction>
</comment>
<dbReference type="NCBIfam" id="TIGR01133">
    <property type="entry name" value="murG"/>
    <property type="match status" value="1"/>
</dbReference>
<dbReference type="SMR" id="D5AX00"/>
<evidence type="ECO:0000256" key="1">
    <source>
        <dbReference type="ARBA" id="ARBA00022475"/>
    </source>
</evidence>
<dbReference type="Gene3D" id="3.40.50.2000">
    <property type="entry name" value="Glycogen Phosphorylase B"/>
    <property type="match status" value="2"/>
</dbReference>
<keyword evidence="12" id="KW-1133">Transmembrane helix</keyword>
<accession>D5AX00</accession>
<gene>
    <name evidence="11 15" type="primary">murG</name>
    <name evidence="15" type="ordered locus">rpr22_CDS402</name>
</gene>
<keyword evidence="12" id="KW-0812">Transmembrane</keyword>
<keyword evidence="1 11" id="KW-1003">Cell membrane</keyword>
<dbReference type="PANTHER" id="PTHR21015">
    <property type="entry name" value="UDP-N-ACETYLGLUCOSAMINE--N-ACETYLMURAMYL-(PENTAPEPTIDE) PYROPHOSPHORYL-UNDECAPRENOL N-ACETYLGLUCOSAMINE TRANSFERASE 1"/>
    <property type="match status" value="1"/>
</dbReference>
<feature type="transmembrane region" description="Helical" evidence="12">
    <location>
        <begin position="57"/>
        <end position="75"/>
    </location>
</feature>
<keyword evidence="10 11" id="KW-0961">Cell wall biogenesis/degradation</keyword>
<feature type="domain" description="Glycosyl transferase family 28 C-terminal" evidence="14">
    <location>
        <begin position="208"/>
        <end position="372"/>
    </location>
</feature>
<evidence type="ECO:0000259" key="14">
    <source>
        <dbReference type="Pfam" id="PF04101"/>
    </source>
</evidence>
<keyword evidence="8 11" id="KW-0472">Membrane</keyword>
<dbReference type="GO" id="GO:0008360">
    <property type="term" value="P:regulation of cell shape"/>
    <property type="evidence" value="ECO:0007669"/>
    <property type="project" value="UniProtKB-KW"/>
</dbReference>
<dbReference type="AlphaFoldDB" id="D5AX00"/>
<dbReference type="Pfam" id="PF03033">
    <property type="entry name" value="Glyco_transf_28"/>
    <property type="match status" value="1"/>
</dbReference>
<dbReference type="SUPFAM" id="SSF53756">
    <property type="entry name" value="UDP-Glycosyltransferase/glycogen phosphorylase"/>
    <property type="match status" value="1"/>
</dbReference>
<feature type="binding site" evidence="11">
    <location>
        <position position="160"/>
    </location>
    <ligand>
        <name>UDP-N-acetyl-alpha-D-glucosamine</name>
        <dbReference type="ChEBI" id="CHEBI:57705"/>
    </ligand>
</feature>
<dbReference type="GO" id="GO:0051991">
    <property type="term" value="F:UDP-N-acetyl-D-glucosamine:N-acetylmuramoyl-L-alanyl-D-glutamyl-meso-2,6-diaminopimelyl-D-alanyl-D-alanine-diphosphoundecaprenol 4-beta-N-acetylglucosaminlytransferase activity"/>
    <property type="evidence" value="ECO:0007669"/>
    <property type="project" value="RHEA"/>
</dbReference>
<feature type="binding site" evidence="11">
    <location>
        <position position="117"/>
    </location>
    <ligand>
        <name>UDP-N-acetyl-alpha-D-glucosamine</name>
        <dbReference type="ChEBI" id="CHEBI:57705"/>
    </ligand>
</feature>
<dbReference type="GeneID" id="57569537"/>
<dbReference type="InterPro" id="IPR006009">
    <property type="entry name" value="GlcNAc_MurG"/>
</dbReference>
<comment type="subcellular location">
    <subcellularLocation>
        <location evidence="11">Cell inner membrane</location>
        <topology evidence="11">Peripheral membrane protein</topology>
        <orientation evidence="11">Cytoplasmic side</orientation>
    </subcellularLocation>
</comment>
<comment type="function">
    <text evidence="11">Cell wall formation. Catalyzes the transfer of a GlcNAc subunit on undecaprenyl-pyrophosphoryl-MurNAc-pentapeptide (lipid intermediate I) to form undecaprenyl-pyrophosphoryl-MurNAc-(pentapeptide)GlcNAc (lipid intermediate II).</text>
</comment>
<dbReference type="GO" id="GO:0051301">
    <property type="term" value="P:cell division"/>
    <property type="evidence" value="ECO:0007669"/>
    <property type="project" value="UniProtKB-KW"/>
</dbReference>
<organism evidence="15 16">
    <name type="scientific">Rickettsia prowazekii (strain Rp22)</name>
    <dbReference type="NCBI Taxonomy" id="449216"/>
    <lineage>
        <taxon>Bacteria</taxon>
        <taxon>Pseudomonadati</taxon>
        <taxon>Pseudomonadota</taxon>
        <taxon>Alphaproteobacteria</taxon>
        <taxon>Rickettsiales</taxon>
        <taxon>Rickettsiaceae</taxon>
        <taxon>Rickettsieae</taxon>
        <taxon>Rickettsia</taxon>
        <taxon>typhus group</taxon>
    </lineage>
</organism>
<dbReference type="RefSeq" id="WP_004599455.1">
    <property type="nucleotide sequence ID" value="NC_017560.1"/>
</dbReference>
<dbReference type="GO" id="GO:0071555">
    <property type="term" value="P:cell wall organization"/>
    <property type="evidence" value="ECO:0007669"/>
    <property type="project" value="UniProtKB-KW"/>
</dbReference>
<dbReference type="Pfam" id="PF04101">
    <property type="entry name" value="Glyco_tran_28_C"/>
    <property type="match status" value="1"/>
</dbReference>
<feature type="binding site" evidence="11">
    <location>
        <begin position="11"/>
        <end position="13"/>
    </location>
    <ligand>
        <name>UDP-N-acetyl-alpha-D-glucosamine</name>
        <dbReference type="ChEBI" id="CHEBI:57705"/>
    </ligand>
</feature>
<evidence type="ECO:0000256" key="3">
    <source>
        <dbReference type="ARBA" id="ARBA00022618"/>
    </source>
</evidence>
<evidence type="ECO:0000256" key="4">
    <source>
        <dbReference type="ARBA" id="ARBA00022676"/>
    </source>
</evidence>
<evidence type="ECO:0000313" key="15">
    <source>
        <dbReference type="EMBL" id="ADE29939.1"/>
    </source>
</evidence>
<dbReference type="CDD" id="cd03785">
    <property type="entry name" value="GT28_MurG"/>
    <property type="match status" value="1"/>
</dbReference>
<evidence type="ECO:0000256" key="7">
    <source>
        <dbReference type="ARBA" id="ARBA00022984"/>
    </source>
</evidence>
<keyword evidence="5 11" id="KW-0808">Transferase</keyword>
<protein>
    <recommendedName>
        <fullName evidence="11">UDP-N-acetylglucosamine--N-acetylmuramyl-(pentapeptide) pyrophosphoryl-undecaprenol N-acetylglucosamine transferase</fullName>
        <ecNumber evidence="11">2.4.1.227</ecNumber>
    </recommendedName>
    <alternativeName>
        <fullName evidence="11">Undecaprenyl-PP-MurNAc-pentapeptide-UDPGlcNAc GlcNAc transferase</fullName>
    </alternativeName>
</protein>
<evidence type="ECO:0000256" key="8">
    <source>
        <dbReference type="ARBA" id="ARBA00023136"/>
    </source>
</evidence>
<evidence type="ECO:0000256" key="10">
    <source>
        <dbReference type="ARBA" id="ARBA00023316"/>
    </source>
</evidence>
<reference evidence="15 16" key="1">
    <citation type="journal article" date="2010" name="Genome Res.">
        <title>Genomic, proteomic, and transcriptomic analysis of virulent and avirulent Rickettsia prowazekii reveals its adaptive mutation capabilities.</title>
        <authorList>
            <person name="Bechah Y."/>
            <person name="El Karkouri K."/>
            <person name="Mediannikov O."/>
            <person name="Leroy Q."/>
            <person name="Pelletier N."/>
            <person name="Robert C."/>
            <person name="Medigue C."/>
            <person name="Mege J.L."/>
            <person name="Raoult D."/>
        </authorList>
    </citation>
    <scope>NUCLEOTIDE SEQUENCE [LARGE SCALE GENOMIC DNA]</scope>
    <source>
        <strain evidence="15 16">Rp22</strain>
    </source>
</reference>
<dbReference type="PATRIC" id="fig|449216.3.peg.421"/>
<dbReference type="EMBL" id="CP001584">
    <property type="protein sequence ID" value="ADE29939.1"/>
    <property type="molecule type" value="Genomic_DNA"/>
</dbReference>
<dbReference type="HOGENOM" id="CLU_037404_2_1_5"/>
<evidence type="ECO:0000256" key="9">
    <source>
        <dbReference type="ARBA" id="ARBA00023306"/>
    </source>
</evidence>
<comment type="caution">
    <text evidence="11">Lacks conserved residue(s) required for the propagation of feature annotation.</text>
</comment>
<dbReference type="GO" id="GO:0005886">
    <property type="term" value="C:plasma membrane"/>
    <property type="evidence" value="ECO:0007669"/>
    <property type="project" value="UniProtKB-SubCell"/>
</dbReference>
<evidence type="ECO:0000256" key="2">
    <source>
        <dbReference type="ARBA" id="ARBA00022519"/>
    </source>
</evidence>
<keyword evidence="4 11" id="KW-0328">Glycosyltransferase</keyword>
<keyword evidence="9 11" id="KW-0131">Cell cycle</keyword>
<name>D5AX00_RICPP</name>
<dbReference type="UniPathway" id="UPA00219"/>
<dbReference type="InterPro" id="IPR004276">
    <property type="entry name" value="GlycoTrans_28_N"/>
</dbReference>
<evidence type="ECO:0000313" key="16">
    <source>
        <dbReference type="Proteomes" id="UP000006931"/>
    </source>
</evidence>
<feature type="binding site" evidence="11">
    <location>
        <position position="215"/>
    </location>
    <ligand>
        <name>UDP-N-acetyl-alpha-D-glucosamine</name>
        <dbReference type="ChEBI" id="CHEBI:57705"/>
    </ligand>
</feature>
<evidence type="ECO:0000256" key="11">
    <source>
        <dbReference type="HAMAP-Rule" id="MF_00033"/>
    </source>
</evidence>
<dbReference type="GO" id="GO:0050511">
    <property type="term" value="F:undecaprenyldiphospho-muramoylpentapeptide beta-N-acetylglucosaminyltransferase activity"/>
    <property type="evidence" value="ECO:0007669"/>
    <property type="project" value="UniProtKB-UniRule"/>
</dbReference>
<comment type="pathway">
    <text evidence="11">Cell wall biogenesis; peptidoglycan biosynthesis.</text>
</comment>
<keyword evidence="7 11" id="KW-0573">Peptidoglycan synthesis</keyword>
<keyword evidence="2 11" id="KW-0997">Cell inner membrane</keyword>
<evidence type="ECO:0000256" key="6">
    <source>
        <dbReference type="ARBA" id="ARBA00022960"/>
    </source>
</evidence>
<dbReference type="KEGG" id="rpq:rpr22_CDS402"/>
<dbReference type="GO" id="GO:0005975">
    <property type="term" value="P:carbohydrate metabolic process"/>
    <property type="evidence" value="ECO:0007669"/>
    <property type="project" value="InterPro"/>
</dbReference>
<dbReference type="EC" id="2.4.1.227" evidence="11"/>
<keyword evidence="6 11" id="KW-0133">Cell shape</keyword>